<name>A0ACB9MB67_9MYRT</name>
<evidence type="ECO:0000313" key="1">
    <source>
        <dbReference type="EMBL" id="KAI4321263.1"/>
    </source>
</evidence>
<dbReference type="EMBL" id="CM042889">
    <property type="protein sequence ID" value="KAI4321263.1"/>
    <property type="molecule type" value="Genomic_DNA"/>
</dbReference>
<keyword evidence="2" id="KW-1185">Reference proteome</keyword>
<reference evidence="2" key="1">
    <citation type="journal article" date="2023" name="Front. Plant Sci.">
        <title>Chromosomal-level genome assembly of Melastoma candidum provides insights into trichome evolution.</title>
        <authorList>
            <person name="Zhong Y."/>
            <person name="Wu W."/>
            <person name="Sun C."/>
            <person name="Zou P."/>
            <person name="Liu Y."/>
            <person name="Dai S."/>
            <person name="Zhou R."/>
        </authorList>
    </citation>
    <scope>NUCLEOTIDE SEQUENCE [LARGE SCALE GENOMIC DNA]</scope>
</reference>
<dbReference type="Proteomes" id="UP001057402">
    <property type="component" value="Chromosome 10"/>
</dbReference>
<evidence type="ECO:0000313" key="2">
    <source>
        <dbReference type="Proteomes" id="UP001057402"/>
    </source>
</evidence>
<accession>A0ACB9MB67</accession>
<sequence length="103" mass="11318">MLGLLYGNPSYNLNTSRPMVLRHVVPAVMHLISCGIGIPIPICVQSRTRSNPCRCKVVRPMAHVRSHSSGRVADRAHHLPAQALQGRVFSGRILYNSAANRLP</sequence>
<proteinExistence type="predicted"/>
<organism evidence="1 2">
    <name type="scientific">Melastoma candidum</name>
    <dbReference type="NCBI Taxonomy" id="119954"/>
    <lineage>
        <taxon>Eukaryota</taxon>
        <taxon>Viridiplantae</taxon>
        <taxon>Streptophyta</taxon>
        <taxon>Embryophyta</taxon>
        <taxon>Tracheophyta</taxon>
        <taxon>Spermatophyta</taxon>
        <taxon>Magnoliopsida</taxon>
        <taxon>eudicotyledons</taxon>
        <taxon>Gunneridae</taxon>
        <taxon>Pentapetalae</taxon>
        <taxon>rosids</taxon>
        <taxon>malvids</taxon>
        <taxon>Myrtales</taxon>
        <taxon>Melastomataceae</taxon>
        <taxon>Melastomatoideae</taxon>
        <taxon>Melastomateae</taxon>
        <taxon>Melastoma</taxon>
    </lineage>
</organism>
<protein>
    <submittedName>
        <fullName evidence="1">Uncharacterized protein</fullName>
    </submittedName>
</protein>
<gene>
    <name evidence="1" type="ORF">MLD38_034662</name>
</gene>
<comment type="caution">
    <text evidence="1">The sequence shown here is derived from an EMBL/GenBank/DDBJ whole genome shotgun (WGS) entry which is preliminary data.</text>
</comment>